<keyword evidence="6" id="KW-0206">Cytoskeleton</keyword>
<dbReference type="InterPro" id="IPR001199">
    <property type="entry name" value="Cyt_B5-like_heme/steroid-bd"/>
</dbReference>
<protein>
    <recommendedName>
        <fullName evidence="9">Cytochrome b5 domain-containing protein 1</fullName>
    </recommendedName>
</protein>
<dbReference type="PROSITE" id="PS50255">
    <property type="entry name" value="CYTOCHROME_B5_2"/>
    <property type="match status" value="1"/>
</dbReference>
<dbReference type="SUPFAM" id="SSF55856">
    <property type="entry name" value="Cytochrome b5-like heme/steroid binding domain"/>
    <property type="match status" value="1"/>
</dbReference>
<keyword evidence="2" id="KW-0963">Cytoplasm</keyword>
<dbReference type="PANTHER" id="PTHR21281:SF0">
    <property type="entry name" value="CYTOCHROME B5 DOMAIN-CONTAINING PROTEIN 1"/>
    <property type="match status" value="1"/>
</dbReference>
<evidence type="ECO:0000259" key="11">
    <source>
        <dbReference type="PROSITE" id="PS50255"/>
    </source>
</evidence>
<evidence type="ECO:0000256" key="8">
    <source>
        <dbReference type="ARBA" id="ARBA00038168"/>
    </source>
</evidence>
<keyword evidence="3" id="KW-0349">Heme</keyword>
<evidence type="ECO:0000256" key="6">
    <source>
        <dbReference type="ARBA" id="ARBA00023212"/>
    </source>
</evidence>
<dbReference type="Pfam" id="PF00173">
    <property type="entry name" value="Cyt-b5"/>
    <property type="match status" value="1"/>
</dbReference>
<dbReference type="GO" id="GO:0046872">
    <property type="term" value="F:metal ion binding"/>
    <property type="evidence" value="ECO:0007669"/>
    <property type="project" value="UniProtKB-KW"/>
</dbReference>
<feature type="domain" description="Cytochrome b5 heme-binding" evidence="11">
    <location>
        <begin position="7"/>
        <end position="122"/>
    </location>
</feature>
<evidence type="ECO:0000313" key="12">
    <source>
        <dbReference type="EMBL" id="TGZ62226.1"/>
    </source>
</evidence>
<organism evidence="12 13">
    <name type="scientific">Opisthorchis felineus</name>
    <dbReference type="NCBI Taxonomy" id="147828"/>
    <lineage>
        <taxon>Eukaryota</taxon>
        <taxon>Metazoa</taxon>
        <taxon>Spiralia</taxon>
        <taxon>Lophotrochozoa</taxon>
        <taxon>Platyhelminthes</taxon>
        <taxon>Trematoda</taxon>
        <taxon>Digenea</taxon>
        <taxon>Opisthorchiida</taxon>
        <taxon>Opisthorchiata</taxon>
        <taxon>Opisthorchiidae</taxon>
        <taxon>Opisthorchis</taxon>
    </lineage>
</organism>
<comment type="caution">
    <text evidence="12">The sequence shown here is derived from an EMBL/GenBank/DDBJ whole genome shotgun (WGS) entry which is preliminary data.</text>
</comment>
<gene>
    <name evidence="12" type="ORF">CRM22_007555</name>
</gene>
<evidence type="ECO:0000256" key="5">
    <source>
        <dbReference type="ARBA" id="ARBA00023004"/>
    </source>
</evidence>
<comment type="subcellular location">
    <subcellularLocation>
        <location evidence="1">Cytoplasm</location>
        <location evidence="1">Cytoskeleton</location>
        <location evidence="1">Cilium axoneme</location>
    </subcellularLocation>
</comment>
<evidence type="ECO:0000256" key="10">
    <source>
        <dbReference type="ARBA" id="ARBA00046139"/>
    </source>
</evidence>
<dbReference type="Proteomes" id="UP000308267">
    <property type="component" value="Unassembled WGS sequence"/>
</dbReference>
<proteinExistence type="inferred from homology"/>
<comment type="similarity">
    <text evidence="8">Belongs to the cytochrome b5 family.</text>
</comment>
<keyword evidence="5" id="KW-0408">Iron</keyword>
<evidence type="ECO:0000256" key="4">
    <source>
        <dbReference type="ARBA" id="ARBA00022723"/>
    </source>
</evidence>
<evidence type="ECO:0000256" key="9">
    <source>
        <dbReference type="ARBA" id="ARBA00040649"/>
    </source>
</evidence>
<dbReference type="EMBL" id="SJOL01007640">
    <property type="protein sequence ID" value="TGZ62226.1"/>
    <property type="molecule type" value="Genomic_DNA"/>
</dbReference>
<dbReference type="InterPro" id="IPR052320">
    <property type="entry name" value="Cytochrome_b5_domain"/>
</dbReference>
<dbReference type="STRING" id="147828.A0A4S2LHG5"/>
<dbReference type="GO" id="GO:0005930">
    <property type="term" value="C:axoneme"/>
    <property type="evidence" value="ECO:0007669"/>
    <property type="project" value="UniProtKB-SubCell"/>
</dbReference>
<evidence type="ECO:0000256" key="7">
    <source>
        <dbReference type="ARBA" id="ARBA00023273"/>
    </source>
</evidence>
<evidence type="ECO:0000256" key="2">
    <source>
        <dbReference type="ARBA" id="ARBA00022490"/>
    </source>
</evidence>
<evidence type="ECO:0000256" key="1">
    <source>
        <dbReference type="ARBA" id="ARBA00004430"/>
    </source>
</evidence>
<dbReference type="AlphaFoldDB" id="A0A4S2LHG5"/>
<dbReference type="SMART" id="SM01117">
    <property type="entry name" value="Cyt-b5"/>
    <property type="match status" value="1"/>
</dbReference>
<accession>A0A4S2LHG5</accession>
<keyword evidence="13" id="KW-1185">Reference proteome</keyword>
<dbReference type="Gene3D" id="3.10.120.10">
    <property type="entry name" value="Cytochrome b5-like heme/steroid binding domain"/>
    <property type="match status" value="1"/>
</dbReference>
<dbReference type="OrthoDB" id="260091at2759"/>
<evidence type="ECO:0000313" key="13">
    <source>
        <dbReference type="Proteomes" id="UP000308267"/>
    </source>
</evidence>
<reference evidence="12 13" key="1">
    <citation type="journal article" date="2019" name="BMC Genomics">
        <title>New insights from Opisthorchis felineus genome: update on genomics of the epidemiologically important liver flukes.</title>
        <authorList>
            <person name="Ershov N.I."/>
            <person name="Mordvinov V.A."/>
            <person name="Prokhortchouk E.B."/>
            <person name="Pakharukova M.Y."/>
            <person name="Gunbin K.V."/>
            <person name="Ustyantsev K."/>
            <person name="Genaev M.A."/>
            <person name="Blinov A.G."/>
            <person name="Mazur A."/>
            <person name="Boulygina E."/>
            <person name="Tsygankova S."/>
            <person name="Khrameeva E."/>
            <person name="Chekanov N."/>
            <person name="Fan G."/>
            <person name="Xiao A."/>
            <person name="Zhang H."/>
            <person name="Xu X."/>
            <person name="Yang H."/>
            <person name="Solovyev V."/>
            <person name="Lee S.M."/>
            <person name="Liu X."/>
            <person name="Afonnikov D.A."/>
            <person name="Skryabin K.G."/>
        </authorList>
    </citation>
    <scope>NUCLEOTIDE SEQUENCE [LARGE SCALE GENOMIC DNA]</scope>
    <source>
        <strain evidence="12">AK-0245</strain>
        <tissue evidence="12">Whole organism</tissue>
    </source>
</reference>
<name>A0A4S2LHG5_OPIFE</name>
<keyword evidence="7" id="KW-0966">Cell projection</keyword>
<sequence length="212" mass="25049">MKVRTKKRYYTPKDVLLHDRAQDCWVSYLGKVYDFTPLCAQHKGDVLLRPLLNEAGKDISHWFDPRTGDVRYHVDPQTHCLMPYTPHGRFIHIPPPYPTTDWATDFGTPWWKDEKYLIGYLTKRTRFVRIINTLALKENEIEVCVEENLVDILARYLPFNAHAASYTWKYNGVVLDMYKTLEENGVKEENEDIEAMFMPQLHLYYNDDLTEA</sequence>
<evidence type="ECO:0000256" key="3">
    <source>
        <dbReference type="ARBA" id="ARBA00022617"/>
    </source>
</evidence>
<dbReference type="InterPro" id="IPR036400">
    <property type="entry name" value="Cyt_B5-like_heme/steroid_sf"/>
</dbReference>
<dbReference type="PANTHER" id="PTHR21281">
    <property type="entry name" value="CYTOCHROME B5 DOMAIN-CONTAINING PROTEIN 1"/>
    <property type="match status" value="1"/>
</dbReference>
<comment type="function">
    <text evidence="10">Radial spoke stalk protein that binds heme under oxidizing conditions. Required for the coordinated beating of multiple cilia maybe by functioning in a redox signaling pathway.</text>
</comment>
<keyword evidence="4" id="KW-0479">Metal-binding</keyword>